<dbReference type="GeneID" id="25328491"/>
<feature type="transmembrane region" description="Helical" evidence="7">
    <location>
        <begin position="215"/>
        <end position="241"/>
    </location>
</feature>
<dbReference type="GO" id="GO:0015140">
    <property type="term" value="F:malate transmembrane transporter activity"/>
    <property type="evidence" value="ECO:0007669"/>
    <property type="project" value="InterPro"/>
</dbReference>
<organism evidence="9 10">
    <name type="scientific">Exophiala xenobiotica</name>
    <dbReference type="NCBI Taxonomy" id="348802"/>
    <lineage>
        <taxon>Eukaryota</taxon>
        <taxon>Fungi</taxon>
        <taxon>Dikarya</taxon>
        <taxon>Ascomycota</taxon>
        <taxon>Pezizomycotina</taxon>
        <taxon>Eurotiomycetes</taxon>
        <taxon>Chaetothyriomycetidae</taxon>
        <taxon>Chaetothyriales</taxon>
        <taxon>Herpotrichiellaceae</taxon>
        <taxon>Exophiala</taxon>
    </lineage>
</organism>
<evidence type="ECO:0000256" key="2">
    <source>
        <dbReference type="ARBA" id="ARBA00022692"/>
    </source>
</evidence>
<accession>A0A0D2BNP8</accession>
<feature type="transmembrane region" description="Helical" evidence="7">
    <location>
        <begin position="43"/>
        <end position="62"/>
    </location>
</feature>
<dbReference type="GO" id="GO:0003677">
    <property type="term" value="F:DNA binding"/>
    <property type="evidence" value="ECO:0007669"/>
    <property type="project" value="InterPro"/>
</dbReference>
<evidence type="ECO:0000256" key="1">
    <source>
        <dbReference type="ARBA" id="ARBA00004141"/>
    </source>
</evidence>
<evidence type="ECO:0000313" key="9">
    <source>
        <dbReference type="EMBL" id="KIW54211.1"/>
    </source>
</evidence>
<sequence length="865" mass="96430">MSEVLQTFSSSSQIMGSRGGNKDRDGLPASRSRGSGSNGLKHFTWAWFSTTMGTGSLANVLYQTPNKFSGLITIGKVVFIIDLVLFIVFIIAIAIRFRLARGSLWRSFTSPQEAFYVGTFWVSVSLILQAASSYGHYSGCGPWLSKAMEICFWIYCGFSLLFAILQYDILFVVENVEIGSMTPAWILPMYPLLVTGPLAGVLLQHPNPGAGERMLVAGIALQGLGWMVTIFLYAIWVIRLFSQNLPPPSQRPGIFGAMLMKLSPVLVLGATSEVCHAQLMQISNEHLHGKELRRLKQTLKSQPKDERVDHICSPSTSAPLSKDTILPNGQSSLPTDELVSEAPFGLPNEDASPPTLIEAELGNSRFSRKEIRDLFKLFYASFHPHMPIIDTTIPVQTIKQSSPFLFWTIVFIASRFHTKYVAKSNLLVESYSDLVNRTILKPPHSFHTIQGILYLCTWPLPVMRQPQDPSSMYSAIAVHSASYLGLPLAANPTSRTLAGLESNHRHTMAKTWLGCFITSTSLSLMLGLPPPLRSPNDLHTIESMIRLDNMPNKLVIEAEIQRCLAKHHDIIVGEINNLIRDNIVQMCDQELDSITTRLQCSFDSHLSFSFWMAKLHLYTLALVKETQPLKDRRQFEPDSLCAKLQQMAMTTAYRIIDMYCNEIVSASDDPSDEELVNGHIALPKSYFFGVMVATFFLLKYFVLNKTCPAECKVQSRRKVQMVHTKLQEYSSHQFTEPGRAASVIEILCRGNPESVEMGSEIEVGGGASIALDALIAAANIRGKRNLKSRLLQKLNPIPAPSASRDPQPTKDDLNRQEPPDSIYELLEETASLPEDVWGQSFMEMLDFHTSDPSSEFGEDVFHTDT</sequence>
<dbReference type="HOGENOM" id="CLU_331218_0_0_1"/>
<reference evidence="9 10" key="1">
    <citation type="submission" date="2015-01" db="EMBL/GenBank/DDBJ databases">
        <title>The Genome Sequence of Exophiala xenobiotica CBS118157.</title>
        <authorList>
            <consortium name="The Broad Institute Genomics Platform"/>
            <person name="Cuomo C."/>
            <person name="de Hoog S."/>
            <person name="Gorbushina A."/>
            <person name="Stielow B."/>
            <person name="Teixiera M."/>
            <person name="Abouelleil A."/>
            <person name="Chapman S.B."/>
            <person name="Priest M."/>
            <person name="Young S.K."/>
            <person name="Wortman J."/>
            <person name="Nusbaum C."/>
            <person name="Birren B."/>
        </authorList>
    </citation>
    <scope>NUCLEOTIDE SEQUENCE [LARGE SCALE GENOMIC DNA]</scope>
    <source>
        <strain evidence="9 10">CBS 118157</strain>
    </source>
</reference>
<evidence type="ECO:0000256" key="6">
    <source>
        <dbReference type="SAM" id="MobiDB-lite"/>
    </source>
</evidence>
<feature type="compositionally biased region" description="Basic and acidic residues" evidence="6">
    <location>
        <begin position="807"/>
        <end position="817"/>
    </location>
</feature>
<feature type="region of interest" description="Disordered" evidence="6">
    <location>
        <begin position="795"/>
        <end position="817"/>
    </location>
</feature>
<keyword evidence="5" id="KW-0539">Nucleus</keyword>
<dbReference type="PANTHER" id="PTHR31162:SF0">
    <property type="entry name" value="MALIC ACID TRANSPORT PROTEIN"/>
    <property type="match status" value="1"/>
</dbReference>
<evidence type="ECO:0000313" key="10">
    <source>
        <dbReference type="Proteomes" id="UP000054342"/>
    </source>
</evidence>
<keyword evidence="3 7" id="KW-1133">Transmembrane helix</keyword>
<evidence type="ECO:0000256" key="7">
    <source>
        <dbReference type="SAM" id="Phobius"/>
    </source>
</evidence>
<keyword evidence="2 7" id="KW-0812">Transmembrane</keyword>
<feature type="region of interest" description="Disordered" evidence="6">
    <location>
        <begin position="1"/>
        <end position="37"/>
    </location>
</feature>
<proteinExistence type="predicted"/>
<feature type="transmembrane region" description="Helical" evidence="7">
    <location>
        <begin position="114"/>
        <end position="132"/>
    </location>
</feature>
<dbReference type="GO" id="GO:0008270">
    <property type="term" value="F:zinc ion binding"/>
    <property type="evidence" value="ECO:0007669"/>
    <property type="project" value="InterPro"/>
</dbReference>
<dbReference type="Pfam" id="PF04082">
    <property type="entry name" value="Fungal_trans"/>
    <property type="match status" value="1"/>
</dbReference>
<dbReference type="RefSeq" id="XP_013314796.1">
    <property type="nucleotide sequence ID" value="XM_013459342.1"/>
</dbReference>
<dbReference type="GO" id="GO:0006351">
    <property type="term" value="P:DNA-templated transcription"/>
    <property type="evidence" value="ECO:0007669"/>
    <property type="project" value="InterPro"/>
</dbReference>
<feature type="compositionally biased region" description="Polar residues" evidence="6">
    <location>
        <begin position="1"/>
        <end position="15"/>
    </location>
</feature>
<dbReference type="InterPro" id="IPR030185">
    <property type="entry name" value="Mae1"/>
</dbReference>
<dbReference type="InterPro" id="IPR007219">
    <property type="entry name" value="XnlR_reg_dom"/>
</dbReference>
<dbReference type="InterPro" id="IPR038665">
    <property type="entry name" value="Voltage-dep_anion_channel_sf"/>
</dbReference>
<dbReference type="CDD" id="cd12148">
    <property type="entry name" value="fungal_TF_MHR"/>
    <property type="match status" value="1"/>
</dbReference>
<dbReference type="Gene3D" id="1.50.10.150">
    <property type="entry name" value="Voltage-dependent anion channel"/>
    <property type="match status" value="1"/>
</dbReference>
<protein>
    <recommendedName>
        <fullName evidence="8">Xylanolytic transcriptional activator regulatory domain-containing protein</fullName>
    </recommendedName>
</protein>
<keyword evidence="10" id="KW-1185">Reference proteome</keyword>
<evidence type="ECO:0000256" key="4">
    <source>
        <dbReference type="ARBA" id="ARBA00023136"/>
    </source>
</evidence>
<evidence type="ECO:0000259" key="8">
    <source>
        <dbReference type="SMART" id="SM00906"/>
    </source>
</evidence>
<dbReference type="Proteomes" id="UP000054342">
    <property type="component" value="Unassembled WGS sequence"/>
</dbReference>
<dbReference type="InterPro" id="IPR004695">
    <property type="entry name" value="SLAC1/Mae1/Ssu1/TehA"/>
</dbReference>
<dbReference type="GO" id="GO:0016020">
    <property type="term" value="C:membrane"/>
    <property type="evidence" value="ECO:0007669"/>
    <property type="project" value="UniProtKB-SubCell"/>
</dbReference>
<dbReference type="SMART" id="SM00906">
    <property type="entry name" value="Fungal_trans"/>
    <property type="match status" value="1"/>
</dbReference>
<dbReference type="AlphaFoldDB" id="A0A0D2BNP8"/>
<dbReference type="EMBL" id="KN847320">
    <property type="protein sequence ID" value="KIW54211.1"/>
    <property type="molecule type" value="Genomic_DNA"/>
</dbReference>
<name>A0A0D2BNP8_9EURO</name>
<feature type="transmembrane region" description="Helical" evidence="7">
    <location>
        <begin position="152"/>
        <end position="173"/>
    </location>
</feature>
<feature type="transmembrane region" description="Helical" evidence="7">
    <location>
        <begin position="68"/>
        <end position="93"/>
    </location>
</feature>
<keyword evidence="4 7" id="KW-0472">Membrane</keyword>
<dbReference type="Pfam" id="PF03595">
    <property type="entry name" value="SLAC1"/>
    <property type="match status" value="1"/>
</dbReference>
<evidence type="ECO:0000256" key="3">
    <source>
        <dbReference type="ARBA" id="ARBA00022989"/>
    </source>
</evidence>
<gene>
    <name evidence="9" type="ORF">PV05_06583</name>
</gene>
<dbReference type="PANTHER" id="PTHR31162">
    <property type="entry name" value="MALIC ACID TRANSPORT PROTEIN-RELATED"/>
    <property type="match status" value="1"/>
</dbReference>
<dbReference type="STRING" id="348802.A0A0D2BNP8"/>
<evidence type="ECO:0000256" key="5">
    <source>
        <dbReference type="ARBA" id="ARBA00023242"/>
    </source>
</evidence>
<feature type="transmembrane region" description="Helical" evidence="7">
    <location>
        <begin position="185"/>
        <end position="203"/>
    </location>
</feature>
<feature type="domain" description="Xylanolytic transcriptional activator regulatory" evidence="8">
    <location>
        <begin position="470"/>
        <end position="550"/>
    </location>
</feature>
<dbReference type="OrthoDB" id="3163292at2759"/>
<comment type="subcellular location">
    <subcellularLocation>
        <location evidence="1">Membrane</location>
        <topology evidence="1">Multi-pass membrane protein</topology>
    </subcellularLocation>
</comment>